<evidence type="ECO:0000313" key="3">
    <source>
        <dbReference type="Proteomes" id="UP000315783"/>
    </source>
</evidence>
<sequence length="279" mass="31588">MSSRGRRHSNPPPPRFIRAQSPGPSYPQSGRFRRRDFDDDPPAFARESFAYDTRPPVTFDPGLYHRRSSVPPDYDEPTRGRHRRREPPAEYDRPRRAMTANYRPRSPARTRADRDDRRGPSKARKEPSRSRSVASSSQRDKDKDPIRSWWQNPLVRTCAITALSTGLSAALDNRGDPGLWKGSKGAKVAVAAVGSAVVDGFLGSKHPGGARHTVMKKGVDVALDKTEEMKHKEQDKVEQRRSQRDRRHSTGRQSTGSRRNHTRGSSHGRESSSRKRSRH</sequence>
<gene>
    <name evidence="2" type="ORF">IF1G_09701</name>
</gene>
<comment type="caution">
    <text evidence="2">The sequence shown here is derived from an EMBL/GenBank/DDBJ whole genome shotgun (WGS) entry which is preliminary data.</text>
</comment>
<keyword evidence="3" id="KW-1185">Reference proteome</keyword>
<name>A0A545UQ94_9HYPO</name>
<dbReference type="Proteomes" id="UP000315783">
    <property type="component" value="Unassembled WGS sequence"/>
</dbReference>
<evidence type="ECO:0000313" key="2">
    <source>
        <dbReference type="EMBL" id="TQV91635.1"/>
    </source>
</evidence>
<feature type="compositionally biased region" description="Basic and acidic residues" evidence="1">
    <location>
        <begin position="224"/>
        <end position="242"/>
    </location>
</feature>
<feature type="region of interest" description="Disordered" evidence="1">
    <location>
        <begin position="224"/>
        <end position="279"/>
    </location>
</feature>
<feature type="region of interest" description="Disordered" evidence="1">
    <location>
        <begin position="1"/>
        <end position="148"/>
    </location>
</feature>
<dbReference type="OrthoDB" id="3539922at2759"/>
<dbReference type="AlphaFoldDB" id="A0A545UQ94"/>
<evidence type="ECO:0000256" key="1">
    <source>
        <dbReference type="SAM" id="MobiDB-lite"/>
    </source>
</evidence>
<feature type="compositionally biased region" description="Basic and acidic residues" evidence="1">
    <location>
        <begin position="110"/>
        <end position="129"/>
    </location>
</feature>
<feature type="compositionally biased region" description="Basic and acidic residues" evidence="1">
    <location>
        <begin position="86"/>
        <end position="95"/>
    </location>
</feature>
<organism evidence="2 3">
    <name type="scientific">Cordyceps javanica</name>
    <dbReference type="NCBI Taxonomy" id="43265"/>
    <lineage>
        <taxon>Eukaryota</taxon>
        <taxon>Fungi</taxon>
        <taxon>Dikarya</taxon>
        <taxon>Ascomycota</taxon>
        <taxon>Pezizomycotina</taxon>
        <taxon>Sordariomycetes</taxon>
        <taxon>Hypocreomycetidae</taxon>
        <taxon>Hypocreales</taxon>
        <taxon>Cordycipitaceae</taxon>
        <taxon>Cordyceps</taxon>
    </lineage>
</organism>
<reference evidence="2 3" key="1">
    <citation type="journal article" date="2019" name="Appl. Microbiol. Biotechnol.">
        <title>Genome sequence of Isaria javanica and comparative genome analysis insights into family S53 peptidase evolution in fungal entomopathogens.</title>
        <authorList>
            <person name="Lin R."/>
            <person name="Zhang X."/>
            <person name="Xin B."/>
            <person name="Zou M."/>
            <person name="Gao Y."/>
            <person name="Qin F."/>
            <person name="Hu Q."/>
            <person name="Xie B."/>
            <person name="Cheng X."/>
        </authorList>
    </citation>
    <scope>NUCLEOTIDE SEQUENCE [LARGE SCALE GENOMIC DNA]</scope>
    <source>
        <strain evidence="2 3">IJ1G</strain>
    </source>
</reference>
<protein>
    <submittedName>
        <fullName evidence="2">Uncharacterized protein</fullName>
    </submittedName>
</protein>
<dbReference type="EMBL" id="SPUK01000018">
    <property type="protein sequence ID" value="TQV91635.1"/>
    <property type="molecule type" value="Genomic_DNA"/>
</dbReference>
<accession>A0A545UQ94</accession>
<proteinExistence type="predicted"/>
<dbReference type="STRING" id="43265.A0A545UQ94"/>